<dbReference type="SUPFAM" id="SSF53756">
    <property type="entry name" value="UDP-Glycosyltransferase/glycogen phosphorylase"/>
    <property type="match status" value="1"/>
</dbReference>
<name>A0ABD3S5S5_9LAMI</name>
<dbReference type="AlphaFoldDB" id="A0ABD3S5S5"/>
<dbReference type="GO" id="GO:0016138">
    <property type="term" value="P:glycoside biosynthetic process"/>
    <property type="evidence" value="ECO:0007669"/>
    <property type="project" value="UniProtKB-ARBA"/>
</dbReference>
<dbReference type="Gene3D" id="3.40.50.2000">
    <property type="entry name" value="Glycogen Phosphorylase B"/>
    <property type="match status" value="2"/>
</dbReference>
<evidence type="ECO:0000259" key="6">
    <source>
        <dbReference type="Pfam" id="PF26168"/>
    </source>
</evidence>
<evidence type="ECO:0000256" key="1">
    <source>
        <dbReference type="ARBA" id="ARBA00009995"/>
    </source>
</evidence>
<evidence type="ECO:0000313" key="7">
    <source>
        <dbReference type="EMBL" id="KAL3819772.1"/>
    </source>
</evidence>
<accession>A0ABD3S5S5</accession>
<dbReference type="FunFam" id="3.40.50.2000:FF:000238">
    <property type="entry name" value="Glycosyltransferase"/>
    <property type="match status" value="1"/>
</dbReference>
<sequence>MGSLRDHQNQHDNKSTEQPHVVVIMVPFPAQGHLNQLMQLSCLITSYDIPVHYIGFAIHNRQAKVRVNGLSPHDVAKIHFHDLPTPSFASPPPNPNSSNKYPTQLQPAWEATLGLRQPVATYLRDMSARAKRVVIIHDPMMAVVVQDIVSIRNAESYVFNCISAFFRSSFNLEKKGIPFPIKLPKELPSMEGCIPDDVQSFVALQMEQLNYRAGDIYNTCRLIEAPYLDLLAREDETGNRKNWAIGPILPTKLSLANKSDDGKFKCLEWFDKQEAKSVIYVSFGTTISLSDEQIEELALGLEQSKKRFLWVLRDADKGNVFDGELRRAKLPEGFEERVKEVGIVVRDWAPQPEILAHPSTGGFMSHCGWNSCTESITNGVPIAAWPMHSDQPRNTMLVTDILKIGLVVREWTQREELVKASTIENVVNRLMAPEEGTEMRKRAEELGATLRQATEEGGVSRVELDSFVAHITRDNALLARTSSLSSSSVRCDTSSQTSVV</sequence>
<dbReference type="InterPro" id="IPR002213">
    <property type="entry name" value="UDP_glucos_trans"/>
</dbReference>
<dbReference type="Pfam" id="PF26168">
    <property type="entry name" value="Glyco_transf_N"/>
    <property type="match status" value="1"/>
</dbReference>
<dbReference type="InterPro" id="IPR058980">
    <property type="entry name" value="Glyco_transf_N"/>
</dbReference>
<dbReference type="PANTHER" id="PTHR48044:SF48">
    <property type="entry name" value="GLYCOSYLTRANSFERASE"/>
    <property type="match status" value="1"/>
</dbReference>
<dbReference type="InterPro" id="IPR035595">
    <property type="entry name" value="UDP_glycos_trans_CS"/>
</dbReference>
<feature type="domain" description="Glycosyltransferase N-terminal" evidence="6">
    <location>
        <begin position="20"/>
        <end position="250"/>
    </location>
</feature>
<evidence type="ECO:0000256" key="2">
    <source>
        <dbReference type="ARBA" id="ARBA00022676"/>
    </source>
</evidence>
<gene>
    <name evidence="7" type="ORF">ACJIZ3_005677</name>
</gene>
<dbReference type="Pfam" id="PF00201">
    <property type="entry name" value="UDPGT"/>
    <property type="match status" value="1"/>
</dbReference>
<dbReference type="GO" id="GO:0009690">
    <property type="term" value="P:cytokinin metabolic process"/>
    <property type="evidence" value="ECO:0007669"/>
    <property type="project" value="UniProtKB-ARBA"/>
</dbReference>
<evidence type="ECO:0000256" key="5">
    <source>
        <dbReference type="RuleBase" id="RU362057"/>
    </source>
</evidence>
<dbReference type="PANTHER" id="PTHR48044">
    <property type="entry name" value="GLYCOSYLTRANSFERASE"/>
    <property type="match status" value="1"/>
</dbReference>
<evidence type="ECO:0000256" key="3">
    <source>
        <dbReference type="ARBA" id="ARBA00022679"/>
    </source>
</evidence>
<evidence type="ECO:0000256" key="4">
    <source>
        <dbReference type="RuleBase" id="RU003718"/>
    </source>
</evidence>
<dbReference type="GO" id="GO:0050404">
    <property type="term" value="F:zeatin O-beta-D-xylosyltransferase activity"/>
    <property type="evidence" value="ECO:0007669"/>
    <property type="project" value="UniProtKB-ARBA"/>
</dbReference>
<proteinExistence type="inferred from homology"/>
<keyword evidence="3 4" id="KW-0808">Transferase</keyword>
<protein>
    <recommendedName>
        <fullName evidence="5">Glycosyltransferase</fullName>
        <ecNumber evidence="5">2.4.1.-</ecNumber>
    </recommendedName>
</protein>
<reference evidence="7 8" key="1">
    <citation type="submission" date="2024-12" db="EMBL/GenBank/DDBJ databases">
        <title>The unique morphological basis and parallel evolutionary history of personate flowers in Penstemon.</title>
        <authorList>
            <person name="Depatie T.H."/>
            <person name="Wessinger C.A."/>
        </authorList>
    </citation>
    <scope>NUCLEOTIDE SEQUENCE [LARGE SCALE GENOMIC DNA]</scope>
    <source>
        <strain evidence="7">WTNN_2</strain>
        <tissue evidence="7">Leaf</tissue>
    </source>
</reference>
<comment type="similarity">
    <text evidence="1 4">Belongs to the UDP-glycosyltransferase family.</text>
</comment>
<comment type="caution">
    <text evidence="7">The sequence shown here is derived from an EMBL/GenBank/DDBJ whole genome shotgun (WGS) entry which is preliminary data.</text>
</comment>
<dbReference type="PROSITE" id="PS00375">
    <property type="entry name" value="UDPGT"/>
    <property type="match status" value="1"/>
</dbReference>
<dbReference type="EMBL" id="JBJXBP010000007">
    <property type="protein sequence ID" value="KAL3819772.1"/>
    <property type="molecule type" value="Genomic_DNA"/>
</dbReference>
<evidence type="ECO:0000313" key="8">
    <source>
        <dbReference type="Proteomes" id="UP001634393"/>
    </source>
</evidence>
<dbReference type="EC" id="2.4.1.-" evidence="5"/>
<keyword evidence="2 4" id="KW-0328">Glycosyltransferase</keyword>
<dbReference type="FunFam" id="3.40.50.2000:FF:000060">
    <property type="entry name" value="Glycosyltransferase"/>
    <property type="match status" value="1"/>
</dbReference>
<dbReference type="Proteomes" id="UP001634393">
    <property type="component" value="Unassembled WGS sequence"/>
</dbReference>
<keyword evidence="8" id="KW-1185">Reference proteome</keyword>
<dbReference type="CDD" id="cd03784">
    <property type="entry name" value="GT1_Gtf-like"/>
    <property type="match status" value="1"/>
</dbReference>
<organism evidence="7 8">
    <name type="scientific">Penstemon smallii</name>
    <dbReference type="NCBI Taxonomy" id="265156"/>
    <lineage>
        <taxon>Eukaryota</taxon>
        <taxon>Viridiplantae</taxon>
        <taxon>Streptophyta</taxon>
        <taxon>Embryophyta</taxon>
        <taxon>Tracheophyta</taxon>
        <taxon>Spermatophyta</taxon>
        <taxon>Magnoliopsida</taxon>
        <taxon>eudicotyledons</taxon>
        <taxon>Gunneridae</taxon>
        <taxon>Pentapetalae</taxon>
        <taxon>asterids</taxon>
        <taxon>lamiids</taxon>
        <taxon>Lamiales</taxon>
        <taxon>Plantaginaceae</taxon>
        <taxon>Cheloneae</taxon>
        <taxon>Penstemon</taxon>
    </lineage>
</organism>